<evidence type="ECO:0000313" key="1">
    <source>
        <dbReference type="EMBL" id="KAI7940066.1"/>
    </source>
</evidence>
<proteinExistence type="predicted"/>
<reference evidence="1 2" key="3">
    <citation type="journal article" date="2022" name="Microbiol. Spectr.">
        <title>Folding features and dynamics of 3D genome architecture in plant fungal pathogens.</title>
        <authorList>
            <person name="Xia C."/>
        </authorList>
    </citation>
    <scope>NUCLEOTIDE SEQUENCE [LARGE SCALE GENOMIC DNA]</scope>
    <source>
        <strain evidence="1 2">93-210</strain>
    </source>
</reference>
<keyword evidence="2" id="KW-1185">Reference proteome</keyword>
<organism evidence="1 2">
    <name type="scientific">Puccinia striiformis f. sp. tritici</name>
    <dbReference type="NCBI Taxonomy" id="168172"/>
    <lineage>
        <taxon>Eukaryota</taxon>
        <taxon>Fungi</taxon>
        <taxon>Dikarya</taxon>
        <taxon>Basidiomycota</taxon>
        <taxon>Pucciniomycotina</taxon>
        <taxon>Pucciniomycetes</taxon>
        <taxon>Pucciniales</taxon>
        <taxon>Pucciniaceae</taxon>
        <taxon>Puccinia</taxon>
    </lineage>
</organism>
<accession>A0ACC0DVJ9</accession>
<dbReference type="EMBL" id="CM045878">
    <property type="protein sequence ID" value="KAI7940066.1"/>
    <property type="molecule type" value="Genomic_DNA"/>
</dbReference>
<comment type="caution">
    <text evidence="1">The sequence shown here is derived from an EMBL/GenBank/DDBJ whole genome shotgun (WGS) entry which is preliminary data.</text>
</comment>
<protein>
    <submittedName>
        <fullName evidence="1">Uncharacterized protein</fullName>
    </submittedName>
</protein>
<evidence type="ECO:0000313" key="2">
    <source>
        <dbReference type="Proteomes" id="UP001060170"/>
    </source>
</evidence>
<gene>
    <name evidence="1" type="ORF">MJO28_013718</name>
</gene>
<dbReference type="Proteomes" id="UP001060170">
    <property type="component" value="Chromosome 14"/>
</dbReference>
<name>A0ACC0DVJ9_9BASI</name>
<reference evidence="2" key="1">
    <citation type="journal article" date="2018" name="BMC Genomics">
        <title>Genomic insights into host adaptation between the wheat stripe rust pathogen (Puccinia striiformis f. sp. tritici) and the barley stripe rust pathogen (Puccinia striiformis f. sp. hordei).</title>
        <authorList>
            <person name="Xia C."/>
            <person name="Wang M."/>
            <person name="Yin C."/>
            <person name="Cornejo O.E."/>
            <person name="Hulbert S.H."/>
            <person name="Chen X."/>
        </authorList>
    </citation>
    <scope>NUCLEOTIDE SEQUENCE [LARGE SCALE GENOMIC DNA]</scope>
    <source>
        <strain evidence="2">93-210</strain>
    </source>
</reference>
<reference evidence="2" key="2">
    <citation type="journal article" date="2018" name="Mol. Plant Microbe Interact.">
        <title>Genome sequence resources for the wheat stripe rust pathogen (Puccinia striiformis f. sp. tritici) and the barley stripe rust pathogen (Puccinia striiformis f. sp. hordei).</title>
        <authorList>
            <person name="Xia C."/>
            <person name="Wang M."/>
            <person name="Yin C."/>
            <person name="Cornejo O.E."/>
            <person name="Hulbert S.H."/>
            <person name="Chen X."/>
        </authorList>
    </citation>
    <scope>NUCLEOTIDE SEQUENCE [LARGE SCALE GENOMIC DNA]</scope>
    <source>
        <strain evidence="2">93-210</strain>
    </source>
</reference>
<sequence>MHTRGGCERLKHTTTHRQDIKNGESFFLPVPVPPLFGRTSQTKKHTEPQPFTRTPTWLAMLIAMNLILGVTALLPLQLVFGNSQSDQQITFMPSSSISSDQPHPNLKITSTNQNGVEFERITMNEFPEYAIRVRSPEGLCDPTVRQYSGYLDISETKHLFFWFFESRDRPESDPVVLWLNGGPGCSSSTGLLFELGPCNVRNKGESTEPNPHGWNQQANLLFLDQPVNVGYSYAKGSSDSVSDSITAAKDVHAFLQLFYARFPTYLKSGFHVAAESYGGQYAPNIASRIIKENNDLQSLKKSGSDKVVIPLSSVIIGNGLTDPLIQFASVPDHACAPSPYAIFDEATCDSIRSKVPTCERLQKFCYSNPSRFTCVPATLYCWSSIYGPIQNVNKNPYDVRQGCDREVNPLCYDEMNWIENYLNREDIRTELGVPSDLKFESCNLDVNRAFQMSGDNMHNSAALIPEILSNGVRLLIYAGEDDFMCNYLGNERWMLAMKTEFSDEFQHKSHKYLSRYTIDSASNSTLVKEGSKGHVGMVRSAGPGAGNFTYVSLYESGHMVPHDQPEIAIELINKWLKNQRLH</sequence>